<comment type="subcellular location">
    <subcellularLocation>
        <location evidence="1">Cytoplasm</location>
    </subcellularLocation>
</comment>
<dbReference type="Pfam" id="PF00582">
    <property type="entry name" value="Usp"/>
    <property type="match status" value="2"/>
</dbReference>
<protein>
    <submittedName>
        <fullName evidence="6">Universal stress protein</fullName>
    </submittedName>
</protein>
<organism evidence="6 7">
    <name type="scientific">Pseudomonas frederiksbergensis</name>
    <dbReference type="NCBI Taxonomy" id="104087"/>
    <lineage>
        <taxon>Bacteria</taxon>
        <taxon>Pseudomonadati</taxon>
        <taxon>Pseudomonadota</taxon>
        <taxon>Gammaproteobacteria</taxon>
        <taxon>Pseudomonadales</taxon>
        <taxon>Pseudomonadaceae</taxon>
        <taxon>Pseudomonas</taxon>
    </lineage>
</organism>
<dbReference type="EMBL" id="JQGJ01000003">
    <property type="protein sequence ID" value="KHK65527.1"/>
    <property type="molecule type" value="Genomic_DNA"/>
</dbReference>
<evidence type="ECO:0000313" key="6">
    <source>
        <dbReference type="EMBL" id="KHK65527.1"/>
    </source>
</evidence>
<dbReference type="AlphaFoldDB" id="A0A0B1Z7Z5"/>
<evidence type="ECO:0000256" key="2">
    <source>
        <dbReference type="ARBA" id="ARBA00008791"/>
    </source>
</evidence>
<dbReference type="SUPFAM" id="SSF52402">
    <property type="entry name" value="Adenine nucleotide alpha hydrolases-like"/>
    <property type="match status" value="2"/>
</dbReference>
<feature type="domain" description="UspA" evidence="5">
    <location>
        <begin position="153"/>
        <end position="296"/>
    </location>
</feature>
<evidence type="ECO:0000256" key="3">
    <source>
        <dbReference type="ARBA" id="ARBA00022490"/>
    </source>
</evidence>
<gene>
    <name evidence="6" type="ORF">JZ00_06520</name>
</gene>
<dbReference type="PANTHER" id="PTHR47892">
    <property type="entry name" value="UNIVERSAL STRESS PROTEIN E"/>
    <property type="match status" value="1"/>
</dbReference>
<feature type="domain" description="UspA" evidence="5">
    <location>
        <begin position="4"/>
        <end position="143"/>
    </location>
</feature>
<sequence>MSQYQRLLLILNPAQRHSPALHHAAALAAASKAHLHVTALIPSLDILSVLEEEPREEARQTYFQDQRDWLEEEADKMRRRGLRVTTEMAWVDGMRERILEHVAQIKPDLLIKQVQHESLLKRAFFTPLDWQLLRKCPVPLYLVGAAGHALPRKVVAAVDPSSAFAQNNGLNDRIIRQALELALQCDAELHLVHAFEVPSLYLGDAGGGGFSLSQLSKELRRTQEKSFAQLANLFGVPAERRQFLLGHPVSALSEFALEHEVDVIVMGRSQHSDPFGLLGSTTEHILYQVQCSVLAV</sequence>
<dbReference type="OrthoDB" id="239260at2"/>
<name>A0A0B1Z7Z5_9PSED</name>
<dbReference type="Proteomes" id="UP000030949">
    <property type="component" value="Unassembled WGS sequence"/>
</dbReference>
<comment type="caution">
    <text evidence="6">The sequence shown here is derived from an EMBL/GenBank/DDBJ whole genome shotgun (WGS) entry which is preliminary data.</text>
</comment>
<evidence type="ECO:0000259" key="5">
    <source>
        <dbReference type="Pfam" id="PF00582"/>
    </source>
</evidence>
<dbReference type="Gene3D" id="3.40.50.12370">
    <property type="match status" value="1"/>
</dbReference>
<proteinExistence type="inferred from homology"/>
<evidence type="ECO:0000256" key="4">
    <source>
        <dbReference type="ARBA" id="ARBA00037131"/>
    </source>
</evidence>
<dbReference type="GO" id="GO:0005737">
    <property type="term" value="C:cytoplasm"/>
    <property type="evidence" value="ECO:0007669"/>
    <property type="project" value="UniProtKB-SubCell"/>
</dbReference>
<dbReference type="RefSeq" id="WP_039589723.1">
    <property type="nucleotide sequence ID" value="NZ_CP142104.1"/>
</dbReference>
<keyword evidence="3" id="KW-0963">Cytoplasm</keyword>
<comment type="function">
    <text evidence="4">Required for resistance to DNA-damaging agents.</text>
</comment>
<dbReference type="InterPro" id="IPR006016">
    <property type="entry name" value="UspA"/>
</dbReference>
<dbReference type="PANTHER" id="PTHR47892:SF1">
    <property type="entry name" value="UNIVERSAL STRESS PROTEIN E"/>
    <property type="match status" value="1"/>
</dbReference>
<evidence type="ECO:0000313" key="7">
    <source>
        <dbReference type="Proteomes" id="UP000030949"/>
    </source>
</evidence>
<comment type="similarity">
    <text evidence="2">Belongs to the universal stress protein A family.</text>
</comment>
<accession>A0A0B1Z7Z5</accession>
<reference evidence="7" key="1">
    <citation type="submission" date="2015-03" db="EMBL/GenBank/DDBJ databases">
        <title>Pseudomonas frederiksbergensis hydrocarbon degrader.</title>
        <authorList>
            <person name="Brown L.M."/>
            <person name="Ruiz O.N."/>
            <person name="Mueller S."/>
            <person name="Gunasekera T.S."/>
        </authorList>
    </citation>
    <scope>NUCLEOTIDE SEQUENCE [LARGE SCALE GENOMIC DNA]</scope>
    <source>
        <strain evidence="7">SI8</strain>
    </source>
</reference>
<evidence type="ECO:0000256" key="1">
    <source>
        <dbReference type="ARBA" id="ARBA00004496"/>
    </source>
</evidence>